<evidence type="ECO:0000313" key="3">
    <source>
        <dbReference type="Proteomes" id="UP001597297"/>
    </source>
</evidence>
<organism evidence="2 3">
    <name type="scientific">Rubritalea spongiae</name>
    <dbReference type="NCBI Taxonomy" id="430797"/>
    <lineage>
        <taxon>Bacteria</taxon>
        <taxon>Pseudomonadati</taxon>
        <taxon>Verrucomicrobiota</taxon>
        <taxon>Verrucomicrobiia</taxon>
        <taxon>Verrucomicrobiales</taxon>
        <taxon>Rubritaleaceae</taxon>
        <taxon>Rubritalea</taxon>
    </lineage>
</organism>
<protein>
    <submittedName>
        <fullName evidence="2">Uncharacterized protein</fullName>
    </submittedName>
</protein>
<comment type="caution">
    <text evidence="2">The sequence shown here is derived from an EMBL/GenBank/DDBJ whole genome shotgun (WGS) entry which is preliminary data.</text>
</comment>
<gene>
    <name evidence="2" type="ORF">ACFSQZ_13865</name>
</gene>
<sequence>MKTKAKYALSCALLMTSTISIFANDEQTSPVSIDCSEVNSTLVESLKASPHKVLELVAEFVAQHESCAGEIVKIAIQTMVADKELVAQIVETAISAAPKQIGEVAMFAIATAPIANSEIMAVIRKYNAEHGTAQALGYDPSLVDPKSSDLTLIDPKAGIDAPAQSQGINPLDFPGGQTQFFVDPKSGAAAPGVGAPGTPVPLFVVNDNTAPPVTQ</sequence>
<keyword evidence="3" id="KW-1185">Reference proteome</keyword>
<keyword evidence="1" id="KW-0732">Signal</keyword>
<dbReference type="EMBL" id="JBHUJC010000042">
    <property type="protein sequence ID" value="MFD2277556.1"/>
    <property type="molecule type" value="Genomic_DNA"/>
</dbReference>
<feature type="chain" id="PRO_5045419341" evidence="1">
    <location>
        <begin position="24"/>
        <end position="215"/>
    </location>
</feature>
<accession>A0ABW5E4W4</accession>
<dbReference type="RefSeq" id="WP_377093523.1">
    <property type="nucleotide sequence ID" value="NZ_JBHSJM010000001.1"/>
</dbReference>
<reference evidence="3" key="1">
    <citation type="journal article" date="2019" name="Int. J. Syst. Evol. Microbiol.">
        <title>The Global Catalogue of Microorganisms (GCM) 10K type strain sequencing project: providing services to taxonomists for standard genome sequencing and annotation.</title>
        <authorList>
            <consortium name="The Broad Institute Genomics Platform"/>
            <consortium name="The Broad Institute Genome Sequencing Center for Infectious Disease"/>
            <person name="Wu L."/>
            <person name="Ma J."/>
        </authorList>
    </citation>
    <scope>NUCLEOTIDE SEQUENCE [LARGE SCALE GENOMIC DNA]</scope>
    <source>
        <strain evidence="3">JCM 16545</strain>
    </source>
</reference>
<evidence type="ECO:0000313" key="2">
    <source>
        <dbReference type="EMBL" id="MFD2277556.1"/>
    </source>
</evidence>
<name>A0ABW5E4W4_9BACT</name>
<feature type="signal peptide" evidence="1">
    <location>
        <begin position="1"/>
        <end position="23"/>
    </location>
</feature>
<proteinExistence type="predicted"/>
<evidence type="ECO:0000256" key="1">
    <source>
        <dbReference type="SAM" id="SignalP"/>
    </source>
</evidence>
<dbReference type="Proteomes" id="UP001597297">
    <property type="component" value="Unassembled WGS sequence"/>
</dbReference>